<feature type="domain" description="Rhodopsin" evidence="8">
    <location>
        <begin position="40"/>
        <end position="280"/>
    </location>
</feature>
<feature type="compositionally biased region" description="Basic residues" evidence="6">
    <location>
        <begin position="492"/>
        <end position="502"/>
    </location>
</feature>
<evidence type="ECO:0000313" key="9">
    <source>
        <dbReference type="EMBL" id="PNS14764.1"/>
    </source>
</evidence>
<keyword evidence="4 7" id="KW-0472">Membrane</keyword>
<feature type="transmembrane region" description="Helical" evidence="7">
    <location>
        <begin position="56"/>
        <end position="76"/>
    </location>
</feature>
<feature type="transmembrane region" description="Helical" evidence="7">
    <location>
        <begin position="177"/>
        <end position="200"/>
    </location>
</feature>
<feature type="transmembrane region" description="Helical" evidence="7">
    <location>
        <begin position="21"/>
        <end position="44"/>
    </location>
</feature>
<feature type="transmembrane region" description="Helical" evidence="7">
    <location>
        <begin position="138"/>
        <end position="157"/>
    </location>
</feature>
<dbReference type="STRING" id="2082308.A0A2K1QHY0"/>
<feature type="transmembrane region" description="Helical" evidence="7">
    <location>
        <begin position="106"/>
        <end position="126"/>
    </location>
</feature>
<dbReference type="GO" id="GO:0016020">
    <property type="term" value="C:membrane"/>
    <property type="evidence" value="ECO:0007669"/>
    <property type="project" value="UniProtKB-SubCell"/>
</dbReference>
<organism evidence="9 10">
    <name type="scientific">Sphaceloma murrayae</name>
    <dbReference type="NCBI Taxonomy" id="2082308"/>
    <lineage>
        <taxon>Eukaryota</taxon>
        <taxon>Fungi</taxon>
        <taxon>Dikarya</taxon>
        <taxon>Ascomycota</taxon>
        <taxon>Pezizomycotina</taxon>
        <taxon>Dothideomycetes</taxon>
        <taxon>Dothideomycetidae</taxon>
        <taxon>Myriangiales</taxon>
        <taxon>Elsinoaceae</taxon>
        <taxon>Sphaceloma</taxon>
    </lineage>
</organism>
<dbReference type="Proteomes" id="UP000243797">
    <property type="component" value="Unassembled WGS sequence"/>
</dbReference>
<comment type="similarity">
    <text evidence="5">Belongs to the SAT4 family.</text>
</comment>
<evidence type="ECO:0000256" key="7">
    <source>
        <dbReference type="SAM" id="Phobius"/>
    </source>
</evidence>
<dbReference type="AlphaFoldDB" id="A0A2K1QHY0"/>
<feature type="compositionally biased region" description="Low complexity" evidence="6">
    <location>
        <begin position="380"/>
        <end position="391"/>
    </location>
</feature>
<evidence type="ECO:0000256" key="6">
    <source>
        <dbReference type="SAM" id="MobiDB-lite"/>
    </source>
</evidence>
<dbReference type="PANTHER" id="PTHR33048:SF47">
    <property type="entry name" value="INTEGRAL MEMBRANE PROTEIN-RELATED"/>
    <property type="match status" value="1"/>
</dbReference>
<dbReference type="InterPro" id="IPR052337">
    <property type="entry name" value="SAT4-like"/>
</dbReference>
<evidence type="ECO:0000256" key="2">
    <source>
        <dbReference type="ARBA" id="ARBA00022692"/>
    </source>
</evidence>
<dbReference type="PANTHER" id="PTHR33048">
    <property type="entry name" value="PTH11-LIKE INTEGRAL MEMBRANE PROTEIN (AFU_ORTHOLOGUE AFUA_5G11245)"/>
    <property type="match status" value="1"/>
</dbReference>
<proteinExistence type="inferred from homology"/>
<gene>
    <name evidence="9" type="ORF">CAC42_1993</name>
</gene>
<name>A0A2K1QHY0_9PEZI</name>
<accession>A0A2K1QHY0</accession>
<keyword evidence="10" id="KW-1185">Reference proteome</keyword>
<dbReference type="InParanoid" id="A0A2K1QHY0"/>
<protein>
    <recommendedName>
        <fullName evidence="8">Rhodopsin domain-containing protein</fullName>
    </recommendedName>
</protein>
<feature type="region of interest" description="Disordered" evidence="6">
    <location>
        <begin position="361"/>
        <end position="397"/>
    </location>
</feature>
<feature type="region of interest" description="Disordered" evidence="6">
    <location>
        <begin position="416"/>
        <end position="548"/>
    </location>
</feature>
<feature type="compositionally biased region" description="Low complexity" evidence="6">
    <location>
        <begin position="421"/>
        <end position="438"/>
    </location>
</feature>
<feature type="transmembrane region" description="Helical" evidence="7">
    <location>
        <begin position="212"/>
        <end position="230"/>
    </location>
</feature>
<evidence type="ECO:0000256" key="3">
    <source>
        <dbReference type="ARBA" id="ARBA00022989"/>
    </source>
</evidence>
<evidence type="ECO:0000259" key="8">
    <source>
        <dbReference type="Pfam" id="PF20684"/>
    </source>
</evidence>
<reference evidence="9 10" key="1">
    <citation type="submission" date="2017-06" db="EMBL/GenBank/DDBJ databases">
        <title>Draft genome sequence of a variant of Elsinoe murrayae.</title>
        <authorList>
            <person name="Cheng Q."/>
        </authorList>
    </citation>
    <scope>NUCLEOTIDE SEQUENCE [LARGE SCALE GENOMIC DNA]</scope>
    <source>
        <strain evidence="9 10">CQ-2017a</strain>
    </source>
</reference>
<feature type="compositionally biased region" description="Basic and acidic residues" evidence="6">
    <location>
        <begin position="516"/>
        <end position="539"/>
    </location>
</feature>
<feature type="compositionally biased region" description="Low complexity" evidence="6">
    <location>
        <begin position="453"/>
        <end position="468"/>
    </location>
</feature>
<comment type="subcellular location">
    <subcellularLocation>
        <location evidence="1">Membrane</location>
        <topology evidence="1">Multi-pass membrane protein</topology>
    </subcellularLocation>
</comment>
<evidence type="ECO:0000256" key="4">
    <source>
        <dbReference type="ARBA" id="ARBA00023136"/>
    </source>
</evidence>
<sequence>MDDGQSQIQRIDGAGTSLGPELLRVSIVLAVLTVLVASHRLFFVWTKRGTVGIEEILLAIAVLFLIALTATGGAAVHNGLGHYLLAFPSIGGSITVALQLNYASTVLYQILIPLRKLIILTLYLRLFPYRRIPQITQIAIAITSTVSFVFLLLTVFQCRPVSAIYTLAPAICLGRSAIQYAFTAFSILSDIVIFALPIPALQTLKSKRARHVSTGTLLILATLFVALAAARAGAIASTSNARDQGDLTYAPVRVLIWNHVEASFGLICTCAPSLKQPVKKFWGVSVTLQRSVRSGASHVGSQISHVATRVEKGRTGDHWDEWEREVGNLPMVRQSESGGRLLGVSDTALVGSLVSVNTIGRKSNDTARSKHKSTERRKSATTSVRSTATTAVKEEQRLRDMQDVLPLAWAGPTCPGQVWMPSTSPSGGSEGESSQSTPMIRSIQDSSERLLKLESSSASTPSLATSPSQQLSSPDKSGESRDAPSQPQMKSTKSRQAKHIAQMRRQSDDPGSSKTPRRDDVDLEKGSVADTGKERRHTTDAILGDGSTYGDVAELSYAMSWGSDGGEELEEVKKMFRAL</sequence>
<evidence type="ECO:0000256" key="1">
    <source>
        <dbReference type="ARBA" id="ARBA00004141"/>
    </source>
</evidence>
<evidence type="ECO:0000313" key="10">
    <source>
        <dbReference type="Proteomes" id="UP000243797"/>
    </source>
</evidence>
<dbReference type="Pfam" id="PF20684">
    <property type="entry name" value="Fung_rhodopsin"/>
    <property type="match status" value="1"/>
</dbReference>
<comment type="caution">
    <text evidence="9">The sequence shown here is derived from an EMBL/GenBank/DDBJ whole genome shotgun (WGS) entry which is preliminary data.</text>
</comment>
<keyword evidence="3 7" id="KW-1133">Transmembrane helix</keyword>
<evidence type="ECO:0000256" key="5">
    <source>
        <dbReference type="ARBA" id="ARBA00038359"/>
    </source>
</evidence>
<keyword evidence="2 7" id="KW-0812">Transmembrane</keyword>
<dbReference type="EMBL" id="NKHZ01000081">
    <property type="protein sequence ID" value="PNS14764.1"/>
    <property type="molecule type" value="Genomic_DNA"/>
</dbReference>
<dbReference type="OrthoDB" id="5413793at2759"/>
<dbReference type="InterPro" id="IPR049326">
    <property type="entry name" value="Rhodopsin_dom_fungi"/>
</dbReference>